<dbReference type="AlphaFoldDB" id="A0A2Z4MD36"/>
<protein>
    <submittedName>
        <fullName evidence="2">Class I SAM-dependent methyltransferase</fullName>
    </submittedName>
</protein>
<dbReference type="RefSeq" id="WP_048031249.1">
    <property type="nucleotide sequence ID" value="NZ_CP030117.1"/>
</dbReference>
<evidence type="ECO:0000313" key="2">
    <source>
        <dbReference type="EMBL" id="AWX54368.1"/>
    </source>
</evidence>
<feature type="domain" description="Methyltransferase type 11" evidence="1">
    <location>
        <begin position="42"/>
        <end position="146"/>
    </location>
</feature>
<dbReference type="PANTHER" id="PTHR42912:SF93">
    <property type="entry name" value="N6-ADENOSINE-METHYLTRANSFERASE TMT1A"/>
    <property type="match status" value="1"/>
</dbReference>
<keyword evidence="2" id="KW-0808">Transferase</keyword>
<name>A0A2Z4MD36_BREBE</name>
<evidence type="ECO:0000313" key="3">
    <source>
        <dbReference type="Proteomes" id="UP000036061"/>
    </source>
</evidence>
<dbReference type="InterPro" id="IPR029063">
    <property type="entry name" value="SAM-dependent_MTases_sf"/>
</dbReference>
<dbReference type="GO" id="GO:0032259">
    <property type="term" value="P:methylation"/>
    <property type="evidence" value="ECO:0007669"/>
    <property type="project" value="UniProtKB-KW"/>
</dbReference>
<dbReference type="CDD" id="cd02440">
    <property type="entry name" value="AdoMet_MTases"/>
    <property type="match status" value="1"/>
</dbReference>
<gene>
    <name evidence="2" type="ORF">AB432_004650</name>
</gene>
<reference evidence="2 3" key="1">
    <citation type="journal article" date="2015" name="Genome Announc.">
        <title>Draft Genome Sequence of Brevibacillus brevis DZQ7, a Plant Growth-Promoting Rhizobacterium with Broad-Spectrum Antimicrobial Activity.</title>
        <authorList>
            <person name="Hou Q."/>
            <person name="Wang C."/>
            <person name="Hou X."/>
            <person name="Xia Z."/>
            <person name="Ye J."/>
            <person name="Liu K."/>
            <person name="Liu H."/>
            <person name="Wang J."/>
            <person name="Guo H."/>
            <person name="Yu X."/>
            <person name="Yang Y."/>
            <person name="Du B."/>
            <person name="Ding Y."/>
        </authorList>
    </citation>
    <scope>NUCLEOTIDE SEQUENCE [LARGE SCALE GENOMIC DNA]</scope>
    <source>
        <strain evidence="2 3">DZQ7</strain>
    </source>
</reference>
<dbReference type="SUPFAM" id="SSF53335">
    <property type="entry name" value="S-adenosyl-L-methionine-dependent methyltransferases"/>
    <property type="match status" value="1"/>
</dbReference>
<dbReference type="InterPro" id="IPR013216">
    <property type="entry name" value="Methyltransf_11"/>
</dbReference>
<sequence length="229" mass="25693">MPNHEQIYKNQAEQYDLMISRQPSLLAVIEEITPIKGHDVIDLGAGSGRLTSVLAPHAKSILALDASAAMLEVNAHQLTQAGLSNWKTSVADHRELPADDNSADVLVAGWTVCYLTSSEVPNNELNLEKIIQEMKRVLRPGGTIVIMETMGTGYETPHPPEFLTQYYSLLENKYGFSHKWIRLDYQFTDIAEAEQLSRFFFGEELGNRVAREKLVTLPECAGVWWLTPH</sequence>
<dbReference type="Pfam" id="PF08241">
    <property type="entry name" value="Methyltransf_11"/>
    <property type="match status" value="1"/>
</dbReference>
<dbReference type="Proteomes" id="UP000036061">
    <property type="component" value="Chromosome"/>
</dbReference>
<organism evidence="2 3">
    <name type="scientific">Brevibacillus brevis</name>
    <name type="common">Bacillus brevis</name>
    <dbReference type="NCBI Taxonomy" id="1393"/>
    <lineage>
        <taxon>Bacteria</taxon>
        <taxon>Bacillati</taxon>
        <taxon>Bacillota</taxon>
        <taxon>Bacilli</taxon>
        <taxon>Bacillales</taxon>
        <taxon>Paenibacillaceae</taxon>
        <taxon>Brevibacillus</taxon>
    </lineage>
</organism>
<evidence type="ECO:0000259" key="1">
    <source>
        <dbReference type="Pfam" id="PF08241"/>
    </source>
</evidence>
<dbReference type="EMBL" id="CP030117">
    <property type="protein sequence ID" value="AWX54368.1"/>
    <property type="molecule type" value="Genomic_DNA"/>
</dbReference>
<accession>A0A2Z4MD36</accession>
<dbReference type="PANTHER" id="PTHR42912">
    <property type="entry name" value="METHYLTRANSFERASE"/>
    <property type="match status" value="1"/>
</dbReference>
<keyword evidence="2" id="KW-0489">Methyltransferase</keyword>
<proteinExistence type="predicted"/>
<dbReference type="GO" id="GO:0008757">
    <property type="term" value="F:S-adenosylmethionine-dependent methyltransferase activity"/>
    <property type="evidence" value="ECO:0007669"/>
    <property type="project" value="InterPro"/>
</dbReference>
<dbReference type="Gene3D" id="3.40.50.150">
    <property type="entry name" value="Vaccinia Virus protein VP39"/>
    <property type="match status" value="1"/>
</dbReference>
<dbReference type="InterPro" id="IPR050508">
    <property type="entry name" value="Methyltransf_Superfamily"/>
</dbReference>